<evidence type="ECO:0000256" key="1">
    <source>
        <dbReference type="ARBA" id="ARBA00001974"/>
    </source>
</evidence>
<dbReference type="InterPro" id="IPR004113">
    <property type="entry name" value="FAD-bd_oxidored_4_C"/>
</dbReference>
<dbReference type="Gene3D" id="3.30.70.2190">
    <property type="match status" value="1"/>
</dbReference>
<dbReference type="Gene3D" id="3.30.43.10">
    <property type="entry name" value="Uridine Diphospho-n-acetylenolpyruvylglucosamine Reductase, domain 2"/>
    <property type="match status" value="1"/>
</dbReference>
<dbReference type="STRING" id="339866.GCA_001418255_01409"/>
<dbReference type="InterPro" id="IPR016164">
    <property type="entry name" value="FAD-linked_Oxase-like_C"/>
</dbReference>
<proteinExistence type="inferred from homology"/>
<dbReference type="InterPro" id="IPR006094">
    <property type="entry name" value="Oxid_FAD_bind_N"/>
</dbReference>
<keyword evidence="7" id="KW-1185">Reference proteome</keyword>
<dbReference type="OrthoDB" id="8522822at2"/>
<sequence length="489" mass="52044">MTTSSNFLHACRTVLGTAHVLTTSDQVAPFLTDWSGRWRGEALAVLCPGSTSEVSEAVRLCACAGIGVVPQGGNTGLSGGATPQRAQPSVVMHLGRLTLVSDVDLLNNTLTVGAGVTLARVQEVARAAGRLFPLSLASEGTCTIGGNLATNAGGTTVLRYGSMRQLCLGLEVVLPDGRIWNGLRTLRKDNTGYSLRDLYIGSEGTLGLITAAVLQLRALPTDVVTCMLILDSSDRAMACFDVLREEFDAVLTTFELISPAALDAVAEQLPHLNLPACRPHPWVVLVECSDASAGRHDGEASSQALLSHRLEQRLAYALDTNIIRNVVIAQSAAQARSLWAIREGVPLALSRQRTALRYDLSFPISALERFLQESRSRLVALDADFLPVVFGHVGDGNLHFNVSPGAGRVNFMSEMTDRIDAVVYGLVRELGGSVSAEHGIGRAKSTPWRDSKSPVELALMHSLKTALDPQGLMNPGIFFPAAANTSLTS</sequence>
<dbReference type="GO" id="GO:0022904">
    <property type="term" value="P:respiratory electron transport chain"/>
    <property type="evidence" value="ECO:0007669"/>
    <property type="project" value="TreeGrafter"/>
</dbReference>
<dbReference type="InterPro" id="IPR036318">
    <property type="entry name" value="FAD-bd_PCMH-like_sf"/>
</dbReference>
<evidence type="ECO:0000259" key="5">
    <source>
        <dbReference type="PROSITE" id="PS51387"/>
    </source>
</evidence>
<accession>A0A0K6I077</accession>
<dbReference type="InterPro" id="IPR016166">
    <property type="entry name" value="FAD-bd_PCMH"/>
</dbReference>
<dbReference type="Pfam" id="PF01565">
    <property type="entry name" value="FAD_binding_4"/>
    <property type="match status" value="1"/>
</dbReference>
<feature type="domain" description="FAD-binding PCMH-type" evidence="5">
    <location>
        <begin position="38"/>
        <end position="219"/>
    </location>
</feature>
<dbReference type="PANTHER" id="PTHR43716:SF2">
    <property type="entry name" value="BLL6224 PROTEIN"/>
    <property type="match status" value="1"/>
</dbReference>
<dbReference type="Proteomes" id="UP000183649">
    <property type="component" value="Unassembled WGS sequence"/>
</dbReference>
<dbReference type="RefSeq" id="WP_055450319.1">
    <property type="nucleotide sequence ID" value="NZ_CYHF01000004.1"/>
</dbReference>
<comment type="similarity">
    <text evidence="2">Belongs to the FAD-binding oxidoreductase/transferase type 4 family.</text>
</comment>
<comment type="cofactor">
    <cofactor evidence="1">
        <name>FAD</name>
        <dbReference type="ChEBI" id="CHEBI:57692"/>
    </cofactor>
</comment>
<dbReference type="PROSITE" id="PS51387">
    <property type="entry name" value="FAD_PCMH"/>
    <property type="match status" value="1"/>
</dbReference>
<keyword evidence="4" id="KW-0274">FAD</keyword>
<dbReference type="InterPro" id="IPR016169">
    <property type="entry name" value="FAD-bd_PCMH_sub2"/>
</dbReference>
<dbReference type="InterPro" id="IPR016167">
    <property type="entry name" value="FAD-bd_PCMH_sub1"/>
</dbReference>
<evidence type="ECO:0000313" key="6">
    <source>
        <dbReference type="EMBL" id="CUA96535.1"/>
    </source>
</evidence>
<reference evidence="7" key="1">
    <citation type="submission" date="2015-08" db="EMBL/GenBank/DDBJ databases">
        <authorList>
            <person name="Varghese N."/>
        </authorList>
    </citation>
    <scope>NUCLEOTIDE SEQUENCE [LARGE SCALE GENOMIC DNA]</scope>
    <source>
        <strain evidence="7">DSM 18181</strain>
    </source>
</reference>
<dbReference type="AlphaFoldDB" id="A0A0K6I077"/>
<gene>
    <name evidence="6" type="ORF">Ga0061069_104178</name>
</gene>
<dbReference type="InterPro" id="IPR016171">
    <property type="entry name" value="Vanillyl_alc_oxidase_C-sub2"/>
</dbReference>
<keyword evidence="3" id="KW-0285">Flavoprotein</keyword>
<dbReference type="PANTHER" id="PTHR43716">
    <property type="entry name" value="D-2-HYDROXYGLUTARATE DEHYDROGENASE, MITOCHONDRIAL"/>
    <property type="match status" value="1"/>
</dbReference>
<dbReference type="Pfam" id="PF02913">
    <property type="entry name" value="FAD-oxidase_C"/>
    <property type="match status" value="1"/>
</dbReference>
<protein>
    <submittedName>
        <fullName evidence="6">FAD/FMN-containing dehydrogenase</fullName>
    </submittedName>
</protein>
<evidence type="ECO:0000313" key="7">
    <source>
        <dbReference type="Proteomes" id="UP000183649"/>
    </source>
</evidence>
<dbReference type="GO" id="GO:0071949">
    <property type="term" value="F:FAD binding"/>
    <property type="evidence" value="ECO:0007669"/>
    <property type="project" value="InterPro"/>
</dbReference>
<evidence type="ECO:0000256" key="3">
    <source>
        <dbReference type="ARBA" id="ARBA00022630"/>
    </source>
</evidence>
<dbReference type="GO" id="GO:0003824">
    <property type="term" value="F:catalytic activity"/>
    <property type="evidence" value="ECO:0007669"/>
    <property type="project" value="InterPro"/>
</dbReference>
<dbReference type="Gene3D" id="3.30.465.10">
    <property type="match status" value="1"/>
</dbReference>
<dbReference type="SUPFAM" id="SSF55103">
    <property type="entry name" value="FAD-linked oxidases, C-terminal domain"/>
    <property type="match status" value="1"/>
</dbReference>
<organism evidence="6 7">
    <name type="scientific">Thiomonas bhubaneswarensis</name>
    <dbReference type="NCBI Taxonomy" id="339866"/>
    <lineage>
        <taxon>Bacteria</taxon>
        <taxon>Pseudomonadati</taxon>
        <taxon>Pseudomonadota</taxon>
        <taxon>Betaproteobacteria</taxon>
        <taxon>Burkholderiales</taxon>
        <taxon>Thiomonas</taxon>
    </lineage>
</organism>
<dbReference type="InterPro" id="IPR051264">
    <property type="entry name" value="FAD-oxidored/transferase_4"/>
</dbReference>
<evidence type="ECO:0000256" key="4">
    <source>
        <dbReference type="ARBA" id="ARBA00022827"/>
    </source>
</evidence>
<dbReference type="Gene3D" id="3.30.70.2740">
    <property type="match status" value="1"/>
</dbReference>
<name>A0A0K6I077_9BURK</name>
<evidence type="ECO:0000256" key="2">
    <source>
        <dbReference type="ARBA" id="ARBA00008000"/>
    </source>
</evidence>
<dbReference type="FunFam" id="1.10.45.10:FF:000001">
    <property type="entry name" value="D-lactate dehydrogenase mitochondrial"/>
    <property type="match status" value="1"/>
</dbReference>
<dbReference type="Gene3D" id="1.10.45.10">
    <property type="entry name" value="Vanillyl-alcohol Oxidase, Chain A, domain 4"/>
    <property type="match status" value="1"/>
</dbReference>
<dbReference type="EMBL" id="CYHF01000004">
    <property type="protein sequence ID" value="CUA96535.1"/>
    <property type="molecule type" value="Genomic_DNA"/>
</dbReference>
<dbReference type="SUPFAM" id="SSF56176">
    <property type="entry name" value="FAD-binding/transporter-associated domain-like"/>
    <property type="match status" value="1"/>
</dbReference>